<name>A0A162ULW3_9CLOT</name>
<dbReference type="AlphaFoldDB" id="A0A162ULW3"/>
<evidence type="ECO:0008006" key="4">
    <source>
        <dbReference type="Google" id="ProtNLM"/>
    </source>
</evidence>
<keyword evidence="3" id="KW-1185">Reference proteome</keyword>
<accession>A0A162ULW3</accession>
<dbReference type="Proteomes" id="UP000076603">
    <property type="component" value="Unassembled WGS sequence"/>
</dbReference>
<dbReference type="EMBL" id="LWAE01000001">
    <property type="protein sequence ID" value="KZL94063.1"/>
    <property type="molecule type" value="Genomic_DNA"/>
</dbReference>
<organism evidence="2 3">
    <name type="scientific">Clostridium magnum DSM 2767</name>
    <dbReference type="NCBI Taxonomy" id="1121326"/>
    <lineage>
        <taxon>Bacteria</taxon>
        <taxon>Bacillati</taxon>
        <taxon>Bacillota</taxon>
        <taxon>Clostridia</taxon>
        <taxon>Eubacteriales</taxon>
        <taxon>Clostridiaceae</taxon>
        <taxon>Clostridium</taxon>
    </lineage>
</organism>
<evidence type="ECO:0000313" key="2">
    <source>
        <dbReference type="EMBL" id="KZL94063.1"/>
    </source>
</evidence>
<proteinExistence type="predicted"/>
<reference evidence="2 3" key="1">
    <citation type="submission" date="2016-04" db="EMBL/GenBank/DDBJ databases">
        <title>Genome sequence of Clostridium magnum DSM 2767.</title>
        <authorList>
            <person name="Poehlein A."/>
            <person name="Uhlig R."/>
            <person name="Fischer R."/>
            <person name="Bahl H."/>
            <person name="Daniel R."/>
        </authorList>
    </citation>
    <scope>NUCLEOTIDE SEQUENCE [LARGE SCALE GENOMIC DNA]</scope>
    <source>
        <strain evidence="2 3">DSM 2767</strain>
    </source>
</reference>
<dbReference type="RefSeq" id="WP_066619000.1">
    <property type="nucleotide sequence ID" value="NZ_FQXL01000010.1"/>
</dbReference>
<feature type="coiled-coil region" evidence="1">
    <location>
        <begin position="59"/>
        <end position="90"/>
    </location>
</feature>
<evidence type="ECO:0000313" key="3">
    <source>
        <dbReference type="Proteomes" id="UP000076603"/>
    </source>
</evidence>
<keyword evidence="1" id="KW-0175">Coiled coil</keyword>
<comment type="caution">
    <text evidence="2">The sequence shown here is derived from an EMBL/GenBank/DDBJ whole genome shotgun (WGS) entry which is preliminary data.</text>
</comment>
<gene>
    <name evidence="2" type="ORF">CLMAG_11160</name>
</gene>
<protein>
    <recommendedName>
        <fullName evidence="4">Flagellar protein FliT</fullName>
    </recommendedName>
</protein>
<dbReference type="PATRIC" id="fig|1121326.3.peg.1077"/>
<evidence type="ECO:0000256" key="1">
    <source>
        <dbReference type="SAM" id="Coils"/>
    </source>
</evidence>
<sequence length="111" mass="13326">MSLEESFIKYKNVTLTIMEIVKSEQYEKLDEFFSQRQLILDDINKLNCSKEQLKEFYVKYDIENLHKTLEEEMKNRKEELLVKIRQTQKRKVAVSGYNNLQAKAVFLSKEL</sequence>
<dbReference type="OrthoDB" id="1934543at2"/>